<sequence>MIKLNTTSLGEIEVAEDQIIAFPEGIPGFGEYRSFTILPIEPGLPFAYLQSVDEERIHFVVVNPFVVFSAYDIEIDQETQTDLQISDPTEVEVWCILAIKDTLEAATVNLLAPIIINSKQRIGKQVILHDSSYAARHLLSELIQQSAAEDKERVRCWCYREN</sequence>
<reference evidence="5" key="1">
    <citation type="submission" date="2018-06" db="EMBL/GenBank/DDBJ databases">
        <title>Paenibacillus xerothermodurans sp. nov. an extremely dry heat resistant spore forming bacterium isolated from the soil of Cape Canaveral, Florida.</title>
        <authorList>
            <person name="Seuylemezian A."/>
            <person name="Kaur N."/>
            <person name="Patil P."/>
            <person name="Patil P."/>
            <person name="Mayilraj S."/>
            <person name="Vaishampayan P."/>
        </authorList>
    </citation>
    <scope>NUCLEOTIDE SEQUENCE [LARGE SCALE GENOMIC DNA]</scope>
    <source>
        <strain evidence="5">ATCC 27380</strain>
    </source>
</reference>
<protein>
    <recommendedName>
        <fullName evidence="4">Flagellar assembly factor FliW</fullName>
    </recommendedName>
</protein>
<evidence type="ECO:0000313" key="5">
    <source>
        <dbReference type="EMBL" id="PZE19286.1"/>
    </source>
</evidence>
<dbReference type="Proteomes" id="UP000214746">
    <property type="component" value="Unassembled WGS sequence"/>
</dbReference>
<keyword evidence="4" id="KW-0143">Chaperone</keyword>
<dbReference type="EMBL" id="NHRJ02000019">
    <property type="protein sequence ID" value="PZE19286.1"/>
    <property type="molecule type" value="Genomic_DNA"/>
</dbReference>
<dbReference type="Pfam" id="PF02623">
    <property type="entry name" value="FliW"/>
    <property type="match status" value="1"/>
</dbReference>
<comment type="subunit">
    <text evidence="4">Interacts with translational regulator CsrA and flagellin(s).</text>
</comment>
<keyword evidence="6" id="KW-1185">Reference proteome</keyword>
<comment type="function">
    <text evidence="4">Acts as an anti-CsrA protein, binds CsrA and prevents it from repressing translation of its target genes, one of which is flagellin. Binds to flagellin and participates in the assembly of the flagellum.</text>
</comment>
<dbReference type="GO" id="GO:0006417">
    <property type="term" value="P:regulation of translation"/>
    <property type="evidence" value="ECO:0007669"/>
    <property type="project" value="UniProtKB-KW"/>
</dbReference>
<evidence type="ECO:0000256" key="1">
    <source>
        <dbReference type="ARBA" id="ARBA00022490"/>
    </source>
</evidence>
<evidence type="ECO:0000256" key="2">
    <source>
        <dbReference type="ARBA" id="ARBA00022795"/>
    </source>
</evidence>
<accession>A0A2W1NN89</accession>
<dbReference type="AlphaFoldDB" id="A0A2W1NN89"/>
<keyword evidence="5" id="KW-0966">Cell projection</keyword>
<comment type="caution">
    <text evidence="5">The sequence shown here is derived from an EMBL/GenBank/DDBJ whole genome shotgun (WGS) entry which is preliminary data.</text>
</comment>
<dbReference type="HAMAP" id="MF_01185">
    <property type="entry name" value="FliW"/>
    <property type="match status" value="1"/>
</dbReference>
<dbReference type="PANTHER" id="PTHR39190:SF1">
    <property type="entry name" value="FLAGELLAR ASSEMBLY FACTOR FLIW"/>
    <property type="match status" value="1"/>
</dbReference>
<dbReference type="OrthoDB" id="9801235at2"/>
<evidence type="ECO:0000256" key="3">
    <source>
        <dbReference type="ARBA" id="ARBA00022845"/>
    </source>
</evidence>
<keyword evidence="5" id="KW-0969">Cilium</keyword>
<dbReference type="RefSeq" id="WP_089201647.1">
    <property type="nucleotide sequence ID" value="NZ_NHRJ02000019.1"/>
</dbReference>
<organism evidence="5 6">
    <name type="scientific">Paenibacillus xerothermodurans</name>
    <dbReference type="NCBI Taxonomy" id="1977292"/>
    <lineage>
        <taxon>Bacteria</taxon>
        <taxon>Bacillati</taxon>
        <taxon>Bacillota</taxon>
        <taxon>Bacilli</taxon>
        <taxon>Bacillales</taxon>
        <taxon>Paenibacillaceae</taxon>
        <taxon>Paenibacillus</taxon>
    </lineage>
</organism>
<proteinExistence type="inferred from homology"/>
<comment type="subcellular location">
    <subcellularLocation>
        <location evidence="4">Cytoplasm</location>
    </subcellularLocation>
</comment>
<gene>
    <name evidence="4" type="primary">fliW</name>
    <name evidence="5" type="ORF">CBW46_019580</name>
</gene>
<name>A0A2W1NN89_PAEXE</name>
<dbReference type="InterPro" id="IPR024046">
    <property type="entry name" value="Flagellar_assmbl_FliW_dom_sf"/>
</dbReference>
<dbReference type="NCBIfam" id="NF009793">
    <property type="entry name" value="PRK13285.1-1"/>
    <property type="match status" value="1"/>
</dbReference>
<dbReference type="PANTHER" id="PTHR39190">
    <property type="entry name" value="FLAGELLAR ASSEMBLY FACTOR FLIW"/>
    <property type="match status" value="1"/>
</dbReference>
<evidence type="ECO:0000256" key="4">
    <source>
        <dbReference type="HAMAP-Rule" id="MF_01185"/>
    </source>
</evidence>
<dbReference type="GO" id="GO:0005737">
    <property type="term" value="C:cytoplasm"/>
    <property type="evidence" value="ECO:0007669"/>
    <property type="project" value="UniProtKB-SubCell"/>
</dbReference>
<dbReference type="InterPro" id="IPR003775">
    <property type="entry name" value="Flagellar_assembly_factor_FliW"/>
</dbReference>
<dbReference type="GO" id="GO:0044780">
    <property type="term" value="P:bacterial-type flagellum assembly"/>
    <property type="evidence" value="ECO:0007669"/>
    <property type="project" value="UniProtKB-UniRule"/>
</dbReference>
<keyword evidence="3 4" id="KW-0810">Translation regulation</keyword>
<keyword evidence="2 4" id="KW-1005">Bacterial flagellum biogenesis</keyword>
<dbReference type="Gene3D" id="2.30.290.10">
    <property type="entry name" value="BH3618-like"/>
    <property type="match status" value="1"/>
</dbReference>
<evidence type="ECO:0000313" key="6">
    <source>
        <dbReference type="Proteomes" id="UP000214746"/>
    </source>
</evidence>
<dbReference type="SUPFAM" id="SSF141457">
    <property type="entry name" value="BH3618-like"/>
    <property type="match status" value="1"/>
</dbReference>
<keyword evidence="1 4" id="KW-0963">Cytoplasm</keyword>
<comment type="similarity">
    <text evidence="4">Belongs to the FliW family.</text>
</comment>
<keyword evidence="5" id="KW-0282">Flagellum</keyword>